<dbReference type="EMBL" id="JAPNKA010000001">
    <property type="protein sequence ID" value="MCY1081801.1"/>
    <property type="molecule type" value="Genomic_DNA"/>
</dbReference>
<evidence type="ECO:0000313" key="1">
    <source>
        <dbReference type="EMBL" id="MCY1081801.1"/>
    </source>
</evidence>
<protein>
    <submittedName>
        <fullName evidence="1">Uncharacterized protein</fullName>
    </submittedName>
</protein>
<gene>
    <name evidence="1" type="ORF">OV287_45870</name>
</gene>
<reference evidence="1 2" key="1">
    <citation type="submission" date="2022-11" db="EMBL/GenBank/DDBJ databases">
        <title>Minimal conservation of predation-associated metabolite biosynthetic gene clusters underscores biosynthetic potential of Myxococcota including descriptions for ten novel species: Archangium lansinium sp. nov., Myxococcus landrumus sp. nov., Nannocystis bai.</title>
        <authorList>
            <person name="Ahearne A."/>
            <person name="Stevens C."/>
            <person name="Phillips K."/>
        </authorList>
    </citation>
    <scope>NUCLEOTIDE SEQUENCE [LARGE SCALE GENOMIC DNA]</scope>
    <source>
        <strain evidence="1 2">MIWBW</strain>
    </source>
</reference>
<proteinExistence type="predicted"/>
<sequence length="294" mass="32664">MTPSPSIDEIFGQGADDFAALASRIEVEFSARSARYKFLPPEEFERLIIHDAAHAQRIYWHELVGRAHFAAASSILRSAQWLKGVQVSREQNLYLPFCANLRSLIESVADSLAGVAGVAQTLAEIRGAVNDALGLKSSQFTISRELEDQLIHFSHGRKLAKGEVAPQSHSAKSARAYIEQLEKFGLAQAYAIYGLLCQVTHPASDSLSHFLSETGELEFALFPRNDRINITALIHKHQTFLHALLRYAFNQPIILLRVLLHIDLPEYHSAEISRLNLSAMPGWQKCAKLMGVAP</sequence>
<evidence type="ECO:0000313" key="2">
    <source>
        <dbReference type="Proteomes" id="UP001207654"/>
    </source>
</evidence>
<dbReference type="RefSeq" id="WP_267540388.1">
    <property type="nucleotide sequence ID" value="NZ_JAPNKA010000001.1"/>
</dbReference>
<comment type="caution">
    <text evidence="1">The sequence shown here is derived from an EMBL/GenBank/DDBJ whole genome shotgun (WGS) entry which is preliminary data.</text>
</comment>
<organism evidence="1 2">
    <name type="scientific">Archangium lansingense</name>
    <dbReference type="NCBI Taxonomy" id="2995310"/>
    <lineage>
        <taxon>Bacteria</taxon>
        <taxon>Pseudomonadati</taxon>
        <taxon>Myxococcota</taxon>
        <taxon>Myxococcia</taxon>
        <taxon>Myxococcales</taxon>
        <taxon>Cystobacterineae</taxon>
        <taxon>Archangiaceae</taxon>
        <taxon>Archangium</taxon>
    </lineage>
</organism>
<name>A0ABT4AKH5_9BACT</name>
<dbReference type="Proteomes" id="UP001207654">
    <property type="component" value="Unassembled WGS sequence"/>
</dbReference>
<keyword evidence="2" id="KW-1185">Reference proteome</keyword>
<accession>A0ABT4AKH5</accession>